<evidence type="ECO:0000313" key="5">
    <source>
        <dbReference type="Proteomes" id="UP000518752"/>
    </source>
</evidence>
<feature type="compositionally biased region" description="Low complexity" evidence="1">
    <location>
        <begin position="1207"/>
        <end position="1222"/>
    </location>
</feature>
<dbReference type="Gene3D" id="3.30.710.10">
    <property type="entry name" value="Potassium Channel Kv1.1, Chain A"/>
    <property type="match status" value="1"/>
</dbReference>
<dbReference type="Proteomes" id="UP000518752">
    <property type="component" value="Unassembled WGS sequence"/>
</dbReference>
<dbReference type="PANTHER" id="PTHR24216">
    <property type="entry name" value="PAXILLIN-RELATED"/>
    <property type="match status" value="1"/>
</dbReference>
<feature type="region of interest" description="Disordered" evidence="1">
    <location>
        <begin position="838"/>
        <end position="880"/>
    </location>
</feature>
<dbReference type="EMBL" id="JAACJN010000004">
    <property type="protein sequence ID" value="KAF5392915.1"/>
    <property type="molecule type" value="Genomic_DNA"/>
</dbReference>
<dbReference type="PANTHER" id="PTHR24216:SF65">
    <property type="entry name" value="PAXILLIN-LIKE PROTEIN 1"/>
    <property type="match status" value="1"/>
</dbReference>
<evidence type="ECO:0008006" key="6">
    <source>
        <dbReference type="Google" id="ProtNLM"/>
    </source>
</evidence>
<dbReference type="OrthoDB" id="2130750at2759"/>
<organism evidence="4 5">
    <name type="scientific">Collybiopsis confluens</name>
    <dbReference type="NCBI Taxonomy" id="2823264"/>
    <lineage>
        <taxon>Eukaryota</taxon>
        <taxon>Fungi</taxon>
        <taxon>Dikarya</taxon>
        <taxon>Basidiomycota</taxon>
        <taxon>Agaricomycotina</taxon>
        <taxon>Agaricomycetes</taxon>
        <taxon>Agaricomycetidae</taxon>
        <taxon>Agaricales</taxon>
        <taxon>Marasmiineae</taxon>
        <taxon>Omphalotaceae</taxon>
        <taxon>Collybiopsis</taxon>
    </lineage>
</organism>
<evidence type="ECO:0000259" key="3">
    <source>
        <dbReference type="PROSITE" id="PS50245"/>
    </source>
</evidence>
<evidence type="ECO:0000256" key="1">
    <source>
        <dbReference type="SAM" id="MobiDB-lite"/>
    </source>
</evidence>
<evidence type="ECO:0000259" key="2">
    <source>
        <dbReference type="PROSITE" id="PS50097"/>
    </source>
</evidence>
<sequence length="1489" mass="159774">MTSKYPPPPSRPAPPVPSFSMSTPTTSAAPPAPSLQESISLSTESWQADLHALFRNTKEWFPDVVWEVGIGIGPDGETEEQTEEVWGHKAIVYARAPPSFQSRYFQFRPSNASNGALSPSPSHSPARTPTPTIHGNSALSLNFGASGLGMDMQLSRSPSPSRATSRANGESPAPSFTANGVPITRLRTSITPALFSNELEYLYTGQGFGEAFEFLFDDNGGELGLSLGEGGEGEAAQEIRLDKLRKDLVFMWRSRLYSDVKISLAMNSRPQSGGELTWTGWTGSNNREHENTTAVFSTHKFILVARSTYLRGLLLASPMSKLSPSLSSSLSASISSVPGSPPILTLPSPPFTPASLHFTLGYLYTGTLAFSHRTYDLTTALHIYLSALPMYLNLPALRDEVRGRIIVELCHGLFHAFLEFGEYEALVRGVRGGTTSVASKRMSISIGAIGGCRCRSCARRAPRILQFVSYLAGLKNVSDPYLDRGARRALVGLLGDGWVTSEWASMDAKLRDSVMRGVKKRVSAEVAGGSAGTGDTGGGNIWNMLFAVESALAPQGRLAKATASASKASRADKVMDDLDINDSREQADKNWHMVVRADLLRARDLIDEILAERITECFTAPPAPSVEEDVQYSEWHEILFRASPSYQQHTQMTGQNKHHRLASIVSSLSPSTFTSSNASDVSITVPSRGTLNNGTTPASAYEDANNVALILASLIRGLRPSNAPLVYQSLVSNVLLLRANPDPDTSGYQSMSIYDDDPYGTGGYGMGALLLPPTSHVRIQVEEARLEVLRWMSAGNRWKEIRDQGGFIGKEGEKDGMMESWALQEIADHLQVPVDEMLQPPTNAHSAGSPRVTSPTPSRDRLRPRNDSERDTVSIHSMNSVSPSMRVSILSKNLPLKSSANSVRSVDTMGRRAGRKTPTAAQGDRPDSKLTPQSVNITLEDKDDQDDDDGDDINMRSTPTPSTLISPPTSQSTSRATSRVLSLSPSPSTKRSRVTSPSPSTASNKRLASTSSMTSSRSSIRSVSSVTSSISPRAAAARSSPPARPRSASSTHSTVSTRTTLSKASTTSTVRRHARGGGGGLQVPPVPVPRPISTSTSGASRTSGSSTTSDFHTAPSSGTPRQRERTVSATSTGSVRSTRSARSTLSATPSTKSNRSTATGTGAGTKRPPSTAGSVKSLRVSPAEKARAQVKEAATAGKAANNRLPGKKSLTATTKTTTLSKKASTDTIKGEGSPKSSTQNNSKDRTLPLPPVPPLPSTSSSPTPSTPISPAAAPDQIPSPPTDTEPETEPYPTHLGATLSIGIPCIVTSKRRRFRAFARYIGEVEGERGPWVGVEVPINDSSEREKDKDVIMGDARPWNDGSWRGVRYFDILSKSQSGSGEADEEWGDGSYGDNDRPSTTRRRRVDREIPSAFTKGTKRRVDQWSGDSQSTSRYNTMSSKRMRMGMGVRSTSPSMSDGGYGMGATESRGLFVRPQQVLYVVDAIDGDDL</sequence>
<proteinExistence type="predicted"/>
<feature type="compositionally biased region" description="Acidic residues" evidence="1">
    <location>
        <begin position="941"/>
        <end position="952"/>
    </location>
</feature>
<dbReference type="PROSITE" id="PS50097">
    <property type="entry name" value="BTB"/>
    <property type="match status" value="1"/>
</dbReference>
<dbReference type="InterPro" id="IPR000938">
    <property type="entry name" value="CAP-Gly_domain"/>
</dbReference>
<feature type="compositionally biased region" description="Low complexity" evidence="1">
    <location>
        <begin position="1009"/>
        <end position="1062"/>
    </location>
</feature>
<feature type="compositionally biased region" description="Low complexity" evidence="1">
    <location>
        <begin position="957"/>
        <end position="974"/>
    </location>
</feature>
<feature type="region of interest" description="Disordered" evidence="1">
    <location>
        <begin position="1377"/>
        <end position="1434"/>
    </location>
</feature>
<dbReference type="InterPro" id="IPR036859">
    <property type="entry name" value="CAP-Gly_dom_sf"/>
</dbReference>
<dbReference type="Gene3D" id="2.30.30.190">
    <property type="entry name" value="CAP Gly-rich-like domain"/>
    <property type="match status" value="1"/>
</dbReference>
<feature type="region of interest" description="Disordered" evidence="1">
    <location>
        <begin position="111"/>
        <end position="138"/>
    </location>
</feature>
<feature type="compositionally biased region" description="Low complexity" evidence="1">
    <location>
        <begin position="155"/>
        <end position="167"/>
    </location>
</feature>
<feature type="compositionally biased region" description="Polar residues" evidence="1">
    <location>
        <begin position="1110"/>
        <end position="1120"/>
    </location>
</feature>
<dbReference type="InterPro" id="IPR011333">
    <property type="entry name" value="SKP1/BTB/POZ_sf"/>
</dbReference>
<comment type="caution">
    <text evidence="4">The sequence shown here is derived from an EMBL/GenBank/DDBJ whole genome shotgun (WGS) entry which is preliminary data.</text>
</comment>
<feature type="compositionally biased region" description="Low complexity" evidence="1">
    <location>
        <begin position="1127"/>
        <end position="1151"/>
    </location>
</feature>
<feature type="compositionally biased region" description="Low complexity" evidence="1">
    <location>
        <begin position="1257"/>
        <end position="1274"/>
    </location>
</feature>
<feature type="domain" description="BTB" evidence="2">
    <location>
        <begin position="296"/>
        <end position="372"/>
    </location>
</feature>
<feature type="compositionally biased region" description="Polar residues" evidence="1">
    <location>
        <begin position="975"/>
        <end position="1008"/>
    </location>
</feature>
<dbReference type="SUPFAM" id="SSF54695">
    <property type="entry name" value="POZ domain"/>
    <property type="match status" value="1"/>
</dbReference>
<name>A0A8H5MFT5_9AGAR</name>
<feature type="region of interest" description="Disordered" evidence="1">
    <location>
        <begin position="150"/>
        <end position="180"/>
    </location>
</feature>
<feature type="region of interest" description="Disordered" evidence="1">
    <location>
        <begin position="898"/>
        <end position="1296"/>
    </location>
</feature>
<feature type="compositionally biased region" description="Low complexity" evidence="1">
    <location>
        <begin position="18"/>
        <end position="29"/>
    </location>
</feature>
<feature type="compositionally biased region" description="Low complexity" evidence="1">
    <location>
        <begin position="1091"/>
        <end position="1109"/>
    </location>
</feature>
<feature type="compositionally biased region" description="Polar residues" evidence="1">
    <location>
        <begin position="1425"/>
        <end position="1434"/>
    </location>
</feature>
<evidence type="ECO:0000313" key="4">
    <source>
        <dbReference type="EMBL" id="KAF5392915.1"/>
    </source>
</evidence>
<feature type="compositionally biased region" description="Basic and acidic residues" evidence="1">
    <location>
        <begin position="858"/>
        <end position="873"/>
    </location>
</feature>
<accession>A0A8H5MFT5</accession>
<dbReference type="PROSITE" id="PS50245">
    <property type="entry name" value="CAP_GLY_2"/>
    <property type="match status" value="1"/>
</dbReference>
<dbReference type="SUPFAM" id="SSF74924">
    <property type="entry name" value="Cap-Gly domain"/>
    <property type="match status" value="1"/>
</dbReference>
<protein>
    <recommendedName>
        <fullName evidence="6">BTB domain-containing protein</fullName>
    </recommendedName>
</protein>
<dbReference type="InterPro" id="IPR000210">
    <property type="entry name" value="BTB/POZ_dom"/>
</dbReference>
<feature type="region of interest" description="Disordered" evidence="1">
    <location>
        <begin position="1"/>
        <end position="40"/>
    </location>
</feature>
<reference evidence="4 5" key="1">
    <citation type="journal article" date="2020" name="ISME J.">
        <title>Uncovering the hidden diversity of litter-decomposition mechanisms in mushroom-forming fungi.</title>
        <authorList>
            <person name="Floudas D."/>
            <person name="Bentzer J."/>
            <person name="Ahren D."/>
            <person name="Johansson T."/>
            <person name="Persson P."/>
            <person name="Tunlid A."/>
        </authorList>
    </citation>
    <scope>NUCLEOTIDE SEQUENCE [LARGE SCALE GENOMIC DNA]</scope>
    <source>
        <strain evidence="4 5">CBS 406.79</strain>
    </source>
</reference>
<feature type="compositionally biased region" description="Pro residues" evidence="1">
    <location>
        <begin position="1"/>
        <end position="17"/>
    </location>
</feature>
<feature type="compositionally biased region" description="Polar residues" evidence="1">
    <location>
        <begin position="840"/>
        <end position="857"/>
    </location>
</feature>
<gene>
    <name evidence="4" type="ORF">D9757_000905</name>
</gene>
<feature type="domain" description="CAP-Gly" evidence="3">
    <location>
        <begin position="1322"/>
        <end position="1378"/>
    </location>
</feature>
<keyword evidence="5" id="KW-1185">Reference proteome</keyword>